<sequence length="140" mass="15552">MYLNAQNQEIPSPDPKAGLYIKSRNGKLTHVSIPSNCLAFQIGETSQVHSGGILQATPHAVRGCRSHGGVEGDVTRESFAVFMEPEYHGDMNIPEGKTVQDTQRKDAEQFLPPSVRTLRSRWKYGMNFGEFSDATFAAFY</sequence>
<dbReference type="AlphaFoldDB" id="A0A7S4QFP6"/>
<proteinExistence type="predicted"/>
<dbReference type="EMBL" id="HBNS01001624">
    <property type="protein sequence ID" value="CAE4580465.1"/>
    <property type="molecule type" value="Transcribed_RNA"/>
</dbReference>
<gene>
    <name evidence="1" type="ORF">DBRI00130_LOCUS1300</name>
</gene>
<accession>A0A7S4QFP6</accession>
<dbReference type="PANTHER" id="PTHR48253:SF1">
    <property type="entry name" value="NON-HAEM DIOXYGENASE N-TERMINAL DOMAIN-CONTAINING PROTEIN"/>
    <property type="match status" value="1"/>
</dbReference>
<evidence type="ECO:0000313" key="1">
    <source>
        <dbReference type="EMBL" id="CAE4580465.1"/>
    </source>
</evidence>
<dbReference type="SUPFAM" id="SSF51197">
    <property type="entry name" value="Clavaminate synthase-like"/>
    <property type="match status" value="1"/>
</dbReference>
<evidence type="ECO:0008006" key="2">
    <source>
        <dbReference type="Google" id="ProtNLM"/>
    </source>
</evidence>
<dbReference type="Gene3D" id="2.60.120.330">
    <property type="entry name" value="B-lactam Antibiotic, Isopenicillin N Synthase, Chain"/>
    <property type="match status" value="1"/>
</dbReference>
<name>A0A7S4QFP6_9STRA</name>
<protein>
    <recommendedName>
        <fullName evidence="2">Isopenicillin N synthase-like Fe(2+) 2OG dioxygenase domain-containing protein</fullName>
    </recommendedName>
</protein>
<reference evidence="1" key="1">
    <citation type="submission" date="2021-01" db="EMBL/GenBank/DDBJ databases">
        <authorList>
            <person name="Corre E."/>
            <person name="Pelletier E."/>
            <person name="Niang G."/>
            <person name="Scheremetjew M."/>
            <person name="Finn R."/>
            <person name="Kale V."/>
            <person name="Holt S."/>
            <person name="Cochrane G."/>
            <person name="Meng A."/>
            <person name="Brown T."/>
            <person name="Cohen L."/>
        </authorList>
    </citation>
    <scope>NUCLEOTIDE SEQUENCE</scope>
    <source>
        <strain evidence="1">GSO104</strain>
    </source>
</reference>
<organism evidence="1">
    <name type="scientific">Ditylum brightwellii</name>
    <dbReference type="NCBI Taxonomy" id="49249"/>
    <lineage>
        <taxon>Eukaryota</taxon>
        <taxon>Sar</taxon>
        <taxon>Stramenopiles</taxon>
        <taxon>Ochrophyta</taxon>
        <taxon>Bacillariophyta</taxon>
        <taxon>Mediophyceae</taxon>
        <taxon>Lithodesmiophycidae</taxon>
        <taxon>Lithodesmiales</taxon>
        <taxon>Lithodesmiaceae</taxon>
        <taxon>Ditylum</taxon>
    </lineage>
</organism>
<dbReference type="InterPro" id="IPR027443">
    <property type="entry name" value="IPNS-like_sf"/>
</dbReference>
<dbReference type="PANTHER" id="PTHR48253">
    <property type="match status" value="1"/>
</dbReference>